<evidence type="ECO:0000313" key="2">
    <source>
        <dbReference type="Proteomes" id="UP000628448"/>
    </source>
</evidence>
<organism evidence="1 2">
    <name type="scientific">Panacibacter microcysteis</name>
    <dbReference type="NCBI Taxonomy" id="2793269"/>
    <lineage>
        <taxon>Bacteria</taxon>
        <taxon>Pseudomonadati</taxon>
        <taxon>Bacteroidota</taxon>
        <taxon>Chitinophagia</taxon>
        <taxon>Chitinophagales</taxon>
        <taxon>Chitinophagaceae</taxon>
        <taxon>Panacibacter</taxon>
    </lineage>
</organism>
<comment type="caution">
    <text evidence="1">The sequence shown here is derived from an EMBL/GenBank/DDBJ whole genome shotgun (WGS) entry which is preliminary data.</text>
</comment>
<keyword evidence="2" id="KW-1185">Reference proteome</keyword>
<dbReference type="GO" id="GO:0015221">
    <property type="term" value="F:lipopolysaccharide transmembrane transporter activity"/>
    <property type="evidence" value="ECO:0007669"/>
    <property type="project" value="InterPro"/>
</dbReference>
<dbReference type="Proteomes" id="UP000628448">
    <property type="component" value="Unassembled WGS sequence"/>
</dbReference>
<dbReference type="RefSeq" id="WP_196989244.1">
    <property type="nucleotide sequence ID" value="NZ_JADWYR010000001.1"/>
</dbReference>
<dbReference type="GO" id="GO:0005886">
    <property type="term" value="C:plasma membrane"/>
    <property type="evidence" value="ECO:0007669"/>
    <property type="project" value="InterPro"/>
</dbReference>
<dbReference type="Gene3D" id="2.60.450.10">
    <property type="entry name" value="Lipopolysaccharide (LPS) transport protein A like domain"/>
    <property type="match status" value="1"/>
</dbReference>
<dbReference type="Pfam" id="PF06835">
    <property type="entry name" value="LptC"/>
    <property type="match status" value="1"/>
</dbReference>
<dbReference type="InterPro" id="IPR010664">
    <property type="entry name" value="LipoPS_assembly_LptC-rel"/>
</dbReference>
<name>A0A931E7I3_9BACT</name>
<dbReference type="AlphaFoldDB" id="A0A931E7I3"/>
<evidence type="ECO:0000313" key="1">
    <source>
        <dbReference type="EMBL" id="MBG9375181.1"/>
    </source>
</evidence>
<accession>A0A931E7I3</accession>
<dbReference type="PROSITE" id="PS51257">
    <property type="entry name" value="PROKAR_LIPOPROTEIN"/>
    <property type="match status" value="1"/>
</dbReference>
<gene>
    <name evidence="1" type="primary">lptC</name>
    <name evidence="1" type="ORF">I5907_02995</name>
</gene>
<proteinExistence type="predicted"/>
<dbReference type="InterPro" id="IPR026265">
    <property type="entry name" value="LptC"/>
</dbReference>
<dbReference type="NCBIfam" id="TIGR04409">
    <property type="entry name" value="LptC_YrbK"/>
    <property type="match status" value="1"/>
</dbReference>
<dbReference type="EMBL" id="JADWYR010000001">
    <property type="protein sequence ID" value="MBG9375181.1"/>
    <property type="molecule type" value="Genomic_DNA"/>
</dbReference>
<reference evidence="1" key="1">
    <citation type="submission" date="2020-11" db="EMBL/GenBank/DDBJ databases">
        <title>Bacterial whole genome sequence for Panacibacter sp. DH6.</title>
        <authorList>
            <person name="Le V."/>
            <person name="Ko S."/>
            <person name="Ahn C.-Y."/>
            <person name="Oh H.-M."/>
        </authorList>
    </citation>
    <scope>NUCLEOTIDE SEQUENCE</scope>
    <source>
        <strain evidence="1">DH6</strain>
    </source>
</reference>
<sequence>MTKTFSSARIFTAAFLSGCFFICSCENSMEEVNSLNVKRASVDVVDSVTSYMSQAGIVKAKLTAPVMTRTDADTPLVEFPKSLQVEFYDDSTKPESHLFARYGKYLEKQGKVFLRDSVFVFNMKKGDTMLTNELWWDKNKEIFYNSKPVIIKQAGNQNMRGDSIIADQNFNSYTLFNGSGLRNIPDSSLPK</sequence>
<protein>
    <submittedName>
        <fullName evidence="1">LPS export ABC transporter periplasmic protein LptC</fullName>
    </submittedName>
</protein>